<evidence type="ECO:0000313" key="2">
    <source>
        <dbReference type="EMBL" id="RDU71640.1"/>
    </source>
</evidence>
<accession>A0A3D8J310</accession>
<protein>
    <recommendedName>
        <fullName evidence="4">Outer membrane family protein</fullName>
    </recommendedName>
</protein>
<keyword evidence="1" id="KW-0732">Signal</keyword>
<evidence type="ECO:0000256" key="1">
    <source>
        <dbReference type="SAM" id="SignalP"/>
    </source>
</evidence>
<keyword evidence="3" id="KW-1185">Reference proteome</keyword>
<dbReference type="OrthoDB" id="5328533at2"/>
<dbReference type="InterPro" id="IPR003678">
    <property type="entry name" value="Put_OMP"/>
</dbReference>
<dbReference type="AlphaFoldDB" id="A0A3D8J310"/>
<gene>
    <name evidence="2" type="ORF">CQA66_05935</name>
</gene>
<dbReference type="EMBL" id="NXLW01000010">
    <property type="protein sequence ID" value="RDU71640.1"/>
    <property type="molecule type" value="Genomic_DNA"/>
</dbReference>
<dbReference type="RefSeq" id="WP_104763443.1">
    <property type="nucleotide sequence ID" value="NZ_FZPM01000023.1"/>
</dbReference>
<evidence type="ECO:0008006" key="4">
    <source>
        <dbReference type="Google" id="ProtNLM"/>
    </source>
</evidence>
<proteinExistence type="predicted"/>
<comment type="caution">
    <text evidence="2">The sequence shown here is derived from an EMBL/GenBank/DDBJ whole genome shotgun (WGS) entry which is preliminary data.</text>
</comment>
<feature type="signal peptide" evidence="1">
    <location>
        <begin position="1"/>
        <end position="25"/>
    </location>
</feature>
<organism evidence="2 3">
    <name type="scientific">Helicobacter aurati</name>
    <dbReference type="NCBI Taxonomy" id="137778"/>
    <lineage>
        <taxon>Bacteria</taxon>
        <taxon>Pseudomonadati</taxon>
        <taxon>Campylobacterota</taxon>
        <taxon>Epsilonproteobacteria</taxon>
        <taxon>Campylobacterales</taxon>
        <taxon>Helicobacteraceae</taxon>
        <taxon>Helicobacter</taxon>
    </lineage>
</organism>
<dbReference type="Proteomes" id="UP000256424">
    <property type="component" value="Unassembled WGS sequence"/>
</dbReference>
<reference evidence="2 3" key="1">
    <citation type="submission" date="2018-04" db="EMBL/GenBank/DDBJ databases">
        <title>Novel Campyloabacter and Helicobacter Species and Strains.</title>
        <authorList>
            <person name="Mannion A.J."/>
            <person name="Shen Z."/>
            <person name="Fox J.G."/>
        </authorList>
    </citation>
    <scope>NUCLEOTIDE SEQUENCE [LARGE SCALE GENOMIC DNA]</scope>
    <source>
        <strain evidence="2 3">MIT 97-5075</strain>
    </source>
</reference>
<dbReference type="Pfam" id="PF02521">
    <property type="entry name" value="HP_OMP_2"/>
    <property type="match status" value="1"/>
</dbReference>
<feature type="chain" id="PRO_5017830714" description="Outer membrane family protein" evidence="1">
    <location>
        <begin position="26"/>
        <end position="500"/>
    </location>
</feature>
<sequence length="500" mass="55862">MISNIKAFVTFTSASLLLSSLFAYCEQYTTQEENKKIFSFKGSLESFTKAGFNTQSINVATGAYPTESFSTIFGQFDTKYNLLAVIHSDFITKFEFGLGASAAGFTWDSTLHDIRDSAANSFSGLSTGSGLNNNYVGAYFGPAGNGGTVNGAYTNNRYFLVHNAYLDLQTKYFNLKAGRYESEMDYHTGYVQGFNVDAHFGYGNQEENPNNNIKVWWFSSFGRAFAYSEWFLDFYFPKTTTVNGRDVNYGIHSVGVDINYGGFKQNGDITVGQNLLVRPFFWFYPGLYEAPGMKIVYENQFGNGYGIKATVQGFVLHIQNSHTTAANPKNKRYDEIIDKWSQNLNIILQANIYNYNVRIGYYQNFGSANSHFGTYGNPIGLDYWTASVYDIGASISDLINRNAITGYLSGGGFYETKLGAFSWDILARITRSPRSDEESIALTLNHAFKNNITLGLKLEWLKDTTKAGYNPGATLVGSEALKQSRTDDRSHLFATFAYNF</sequence>
<evidence type="ECO:0000313" key="3">
    <source>
        <dbReference type="Proteomes" id="UP000256424"/>
    </source>
</evidence>
<name>A0A3D8J310_9HELI</name>